<gene>
    <name evidence="3" type="ORF">GCM10010096_08150</name>
</gene>
<evidence type="ECO:0000256" key="2">
    <source>
        <dbReference type="SAM" id="SignalP"/>
    </source>
</evidence>
<keyword evidence="1" id="KW-0175">Coiled coil</keyword>
<comment type="caution">
    <text evidence="3">The sequence shown here is derived from an EMBL/GenBank/DDBJ whole genome shotgun (WGS) entry which is preliminary data.</text>
</comment>
<protein>
    <recommendedName>
        <fullName evidence="5">DUF2968 domain-containing protein</fullName>
    </recommendedName>
</protein>
<evidence type="ECO:0008006" key="5">
    <source>
        <dbReference type="Google" id="ProtNLM"/>
    </source>
</evidence>
<feature type="coiled-coil region" evidence="1">
    <location>
        <begin position="143"/>
        <end position="233"/>
    </location>
</feature>
<feature type="chain" id="PRO_5034671389" description="DUF2968 domain-containing protein" evidence="2">
    <location>
        <begin position="32"/>
        <end position="237"/>
    </location>
</feature>
<evidence type="ECO:0000256" key="1">
    <source>
        <dbReference type="SAM" id="Coils"/>
    </source>
</evidence>
<keyword evidence="4" id="KW-1185">Reference proteome</keyword>
<evidence type="ECO:0000313" key="3">
    <source>
        <dbReference type="EMBL" id="GHC40149.1"/>
    </source>
</evidence>
<sequence length="237" mass="26632">MGMVNLSQKTAVLLSLGGLLLLSACSSVSLVQEPERPVVAQTQEQEVEEVAAVAAPAAAPAATPAYQNTTVAQLQQLIQARSVQELRTAYNGRFGASLLFAADSMTYYVALFQQREFWRVFKTTDESLAERMYTQYRQDTVDYAAADLDRIKLQAEVAKAEKQLNESADQLTVLQNDLALQRQQEALAIAQREESRREAQALAEQEREAREQLRELQRQIKDLEQQRAGMLQRQKGR</sequence>
<organism evidence="3 4">
    <name type="scientific">Alcaligenes pakistanensis</name>
    <dbReference type="NCBI Taxonomy" id="1482717"/>
    <lineage>
        <taxon>Bacteria</taxon>
        <taxon>Pseudomonadati</taxon>
        <taxon>Pseudomonadota</taxon>
        <taxon>Betaproteobacteria</taxon>
        <taxon>Burkholderiales</taxon>
        <taxon>Alcaligenaceae</taxon>
        <taxon>Alcaligenes</taxon>
    </lineage>
</organism>
<accession>A0A8H9IMW2</accession>
<dbReference type="InterPro" id="IPR021350">
    <property type="entry name" value="DUF2968"/>
</dbReference>
<dbReference type="Proteomes" id="UP000608923">
    <property type="component" value="Unassembled WGS sequence"/>
</dbReference>
<dbReference type="EMBL" id="BMZN01000001">
    <property type="protein sequence ID" value="GHC40149.1"/>
    <property type="molecule type" value="Genomic_DNA"/>
</dbReference>
<reference evidence="4" key="1">
    <citation type="journal article" date="2019" name="Int. J. Syst. Evol. Microbiol.">
        <title>The Global Catalogue of Microorganisms (GCM) 10K type strain sequencing project: providing services to taxonomists for standard genome sequencing and annotation.</title>
        <authorList>
            <consortium name="The Broad Institute Genomics Platform"/>
            <consortium name="The Broad Institute Genome Sequencing Center for Infectious Disease"/>
            <person name="Wu L."/>
            <person name="Ma J."/>
        </authorList>
    </citation>
    <scope>NUCLEOTIDE SEQUENCE [LARGE SCALE GENOMIC DNA]</scope>
    <source>
        <strain evidence="4">KCTC 42083</strain>
    </source>
</reference>
<proteinExistence type="predicted"/>
<dbReference type="AlphaFoldDB" id="A0A8H9IMW2"/>
<keyword evidence="2" id="KW-0732">Signal</keyword>
<evidence type="ECO:0000313" key="4">
    <source>
        <dbReference type="Proteomes" id="UP000608923"/>
    </source>
</evidence>
<name>A0A8H9IMW2_9BURK</name>
<feature type="signal peptide" evidence="2">
    <location>
        <begin position="1"/>
        <end position="31"/>
    </location>
</feature>
<dbReference type="Pfam" id="PF11180">
    <property type="entry name" value="DUF2968"/>
    <property type="match status" value="1"/>
</dbReference>